<dbReference type="AlphaFoldDB" id="A0A1H8SGB1"/>
<organism evidence="1 2">
    <name type="scientific">Amycolatopsis saalfeldensis</name>
    <dbReference type="NCBI Taxonomy" id="394193"/>
    <lineage>
        <taxon>Bacteria</taxon>
        <taxon>Bacillati</taxon>
        <taxon>Actinomycetota</taxon>
        <taxon>Actinomycetes</taxon>
        <taxon>Pseudonocardiales</taxon>
        <taxon>Pseudonocardiaceae</taxon>
        <taxon>Amycolatopsis</taxon>
    </lineage>
</organism>
<evidence type="ECO:0000313" key="1">
    <source>
        <dbReference type="EMBL" id="SEO77223.1"/>
    </source>
</evidence>
<gene>
    <name evidence="1" type="ORF">SAMN04489732_10276</name>
</gene>
<accession>A0A1H8SGB1</accession>
<dbReference type="InterPro" id="IPR046030">
    <property type="entry name" value="DUF5988"/>
</dbReference>
<dbReference type="EMBL" id="FOEF01000002">
    <property type="protein sequence ID" value="SEO77223.1"/>
    <property type="molecule type" value="Genomic_DNA"/>
</dbReference>
<name>A0A1H8SGB1_9PSEU</name>
<dbReference type="Pfam" id="PF19450">
    <property type="entry name" value="DUF5988"/>
    <property type="match status" value="1"/>
</dbReference>
<reference evidence="1 2" key="1">
    <citation type="submission" date="2016-10" db="EMBL/GenBank/DDBJ databases">
        <authorList>
            <person name="de Groot N.N."/>
        </authorList>
    </citation>
    <scope>NUCLEOTIDE SEQUENCE [LARGE SCALE GENOMIC DNA]</scope>
    <source>
        <strain evidence="1 2">DSM 44993</strain>
    </source>
</reference>
<dbReference type="Proteomes" id="UP000198582">
    <property type="component" value="Unassembled WGS sequence"/>
</dbReference>
<proteinExistence type="predicted"/>
<keyword evidence="2" id="KW-1185">Reference proteome</keyword>
<dbReference type="STRING" id="394193.SAMN04489732_10276"/>
<protein>
    <submittedName>
        <fullName evidence="1">Uncharacterized protein</fullName>
    </submittedName>
</protein>
<evidence type="ECO:0000313" key="2">
    <source>
        <dbReference type="Proteomes" id="UP000198582"/>
    </source>
</evidence>
<sequence>MIAMGSLRIVLTGGPDRLQDGWVEEVDSLDDKVKISFASGYEHFSPTGEVTEVDGAVLPVFHWCARTEIAE</sequence>